<organism evidence="2">
    <name type="scientific">marine metagenome</name>
    <dbReference type="NCBI Taxonomy" id="408172"/>
    <lineage>
        <taxon>unclassified sequences</taxon>
        <taxon>metagenomes</taxon>
        <taxon>ecological metagenomes</taxon>
    </lineage>
</organism>
<name>A0A382ZK60_9ZZZZ</name>
<protein>
    <submittedName>
        <fullName evidence="2">Uncharacterized protein</fullName>
    </submittedName>
</protein>
<gene>
    <name evidence="2" type="ORF">METZ01_LOCUS447932</name>
</gene>
<dbReference type="AlphaFoldDB" id="A0A382ZK60"/>
<accession>A0A382ZK60</accession>
<reference evidence="2" key="1">
    <citation type="submission" date="2018-05" db="EMBL/GenBank/DDBJ databases">
        <authorList>
            <person name="Lanie J.A."/>
            <person name="Ng W.-L."/>
            <person name="Kazmierczak K.M."/>
            <person name="Andrzejewski T.M."/>
            <person name="Davidsen T.M."/>
            <person name="Wayne K.J."/>
            <person name="Tettelin H."/>
            <person name="Glass J.I."/>
            <person name="Rusch D."/>
            <person name="Podicherti R."/>
            <person name="Tsui H.-C.T."/>
            <person name="Winkler M.E."/>
        </authorList>
    </citation>
    <scope>NUCLEOTIDE SEQUENCE</scope>
</reference>
<feature type="non-terminal residue" evidence="2">
    <location>
        <position position="222"/>
    </location>
</feature>
<sequence length="222" mass="22199">MARRKNTADCKDVLGKIFEAKAAGQPRGRTYSGETAGDARHPEKTGAGVQGRSPAELQASPLLRQPQGDNSEALNRHGGIRSSAPDAAGSGVPSHSVPRGEPAGPESHETDAGVANAIEARDSGPGADDQFSAGGEADGFTDGGPEPGEESAAEESGFDGGSEDPGTGKVDPVISRMSGDRSFNCGTEEGDPSGLAADGQLADEIITQALSGDSAAGETQGG</sequence>
<proteinExistence type="predicted"/>
<dbReference type="EMBL" id="UINC01184045">
    <property type="protein sequence ID" value="SVD95078.1"/>
    <property type="molecule type" value="Genomic_DNA"/>
</dbReference>
<feature type="region of interest" description="Disordered" evidence="1">
    <location>
        <begin position="19"/>
        <end position="196"/>
    </location>
</feature>
<evidence type="ECO:0000256" key="1">
    <source>
        <dbReference type="SAM" id="MobiDB-lite"/>
    </source>
</evidence>
<evidence type="ECO:0000313" key="2">
    <source>
        <dbReference type="EMBL" id="SVD95078.1"/>
    </source>
</evidence>
<feature type="compositionally biased region" description="Acidic residues" evidence="1">
    <location>
        <begin position="147"/>
        <end position="157"/>
    </location>
</feature>